<keyword evidence="3" id="KW-1185">Reference proteome</keyword>
<feature type="compositionally biased region" description="Gly residues" evidence="1">
    <location>
        <begin position="145"/>
        <end position="156"/>
    </location>
</feature>
<reference evidence="2" key="1">
    <citation type="submission" date="2022-11" db="EMBL/GenBank/DDBJ databases">
        <authorList>
            <person name="Hyden B.L."/>
            <person name="Feng K."/>
            <person name="Yates T."/>
            <person name="Jawdy S."/>
            <person name="Smart L.B."/>
            <person name="Muchero W."/>
        </authorList>
    </citation>
    <scope>NUCLEOTIDE SEQUENCE</scope>
    <source>
        <tissue evidence="2">Shoot tip</tissue>
    </source>
</reference>
<protein>
    <submittedName>
        <fullName evidence="2">Uncharacterized protein</fullName>
    </submittedName>
</protein>
<evidence type="ECO:0000256" key="1">
    <source>
        <dbReference type="SAM" id="MobiDB-lite"/>
    </source>
</evidence>
<proteinExistence type="predicted"/>
<evidence type="ECO:0000313" key="2">
    <source>
        <dbReference type="EMBL" id="KAJ6763146.1"/>
    </source>
</evidence>
<gene>
    <name evidence="2" type="ORF">OIU79_023812</name>
</gene>
<feature type="region of interest" description="Disordered" evidence="1">
    <location>
        <begin position="57"/>
        <end position="84"/>
    </location>
</feature>
<comment type="caution">
    <text evidence="2">The sequence shown here is derived from an EMBL/GenBank/DDBJ whole genome shotgun (WGS) entry which is preliminary data.</text>
</comment>
<accession>A0A9Q0WAR3</accession>
<feature type="region of interest" description="Disordered" evidence="1">
    <location>
        <begin position="143"/>
        <end position="172"/>
    </location>
</feature>
<dbReference type="EMBL" id="JAPFFK010000005">
    <property type="protein sequence ID" value="KAJ6763146.1"/>
    <property type="molecule type" value="Genomic_DNA"/>
</dbReference>
<name>A0A9Q0WAR3_SALPP</name>
<feature type="compositionally biased region" description="Gly residues" evidence="1">
    <location>
        <begin position="63"/>
        <end position="83"/>
    </location>
</feature>
<sequence>MSRTRSRGVAVLVAVAYTRVRHKVGTGNKGTTHKVVTSNKGITLKVSARKGLLTISRTRSRGSGSGHDGVSGLGDGGGGGGGTRVRHKVGMGNKGTTLKMSAREGFVDNIKDKIPGGVGAVLVVMACIRVSARKGLLTISRTRSQGGGGGNVGGNKGTTHKVGTGNKGTMPKVNARKGLLTISKDKIPGWWRW</sequence>
<reference evidence="2" key="2">
    <citation type="journal article" date="2023" name="Int. J. Mol. Sci.">
        <title>De Novo Assembly and Annotation of 11 Diverse Shrub Willow (Salix) Genomes Reveals Novel Gene Organization in Sex-Linked Regions.</title>
        <authorList>
            <person name="Hyden B."/>
            <person name="Feng K."/>
            <person name="Yates T.B."/>
            <person name="Jawdy S."/>
            <person name="Cereghino C."/>
            <person name="Smart L.B."/>
            <person name="Muchero W."/>
        </authorList>
    </citation>
    <scope>NUCLEOTIDE SEQUENCE</scope>
    <source>
        <tissue evidence="2">Shoot tip</tissue>
    </source>
</reference>
<organism evidence="2 3">
    <name type="scientific">Salix purpurea</name>
    <name type="common">Purple osier willow</name>
    <dbReference type="NCBI Taxonomy" id="77065"/>
    <lineage>
        <taxon>Eukaryota</taxon>
        <taxon>Viridiplantae</taxon>
        <taxon>Streptophyta</taxon>
        <taxon>Embryophyta</taxon>
        <taxon>Tracheophyta</taxon>
        <taxon>Spermatophyta</taxon>
        <taxon>Magnoliopsida</taxon>
        <taxon>eudicotyledons</taxon>
        <taxon>Gunneridae</taxon>
        <taxon>Pentapetalae</taxon>
        <taxon>rosids</taxon>
        <taxon>fabids</taxon>
        <taxon>Malpighiales</taxon>
        <taxon>Salicaceae</taxon>
        <taxon>Saliceae</taxon>
        <taxon>Salix</taxon>
    </lineage>
</organism>
<dbReference type="Proteomes" id="UP001151532">
    <property type="component" value="Chromosome 13"/>
</dbReference>
<dbReference type="AlphaFoldDB" id="A0A9Q0WAR3"/>
<evidence type="ECO:0000313" key="3">
    <source>
        <dbReference type="Proteomes" id="UP001151532"/>
    </source>
</evidence>